<dbReference type="PROSITE" id="PS00198">
    <property type="entry name" value="4FE4S_FER_1"/>
    <property type="match status" value="2"/>
</dbReference>
<dbReference type="NCBIfam" id="NF009053">
    <property type="entry name" value="PRK12387.1"/>
    <property type="match status" value="1"/>
</dbReference>
<dbReference type="GO" id="GO:0046872">
    <property type="term" value="F:metal ion binding"/>
    <property type="evidence" value="ECO:0007669"/>
    <property type="project" value="UniProtKB-KW"/>
</dbReference>
<dbReference type="SUPFAM" id="SSF54862">
    <property type="entry name" value="4Fe-4S ferredoxins"/>
    <property type="match status" value="1"/>
</dbReference>
<dbReference type="Proteomes" id="UP000000954">
    <property type="component" value="Chromosome"/>
</dbReference>
<keyword evidence="3" id="KW-0677">Repeat</keyword>
<reference evidence="7 8" key="1">
    <citation type="journal article" date="2009" name="Stand. Genomic Sci.">
        <title>Complete genome sequence of Cryptobacterium curtum type strain (12-3).</title>
        <authorList>
            <person name="Mavrommatis K."/>
            <person name="Pukall R."/>
            <person name="Rohde C."/>
            <person name="Chen F."/>
            <person name="Sims D."/>
            <person name="Brettin T."/>
            <person name="Kuske C."/>
            <person name="Detter J.C."/>
            <person name="Han C."/>
            <person name="Lapidus A."/>
            <person name="Copeland A."/>
            <person name="Glavina Del Rio T."/>
            <person name="Nolan M."/>
            <person name="Lucas S."/>
            <person name="Tice H."/>
            <person name="Cheng J.F."/>
            <person name="Bruce D."/>
            <person name="Goodwin L."/>
            <person name="Pitluck S."/>
            <person name="Ovchinnikova G."/>
            <person name="Pati A."/>
            <person name="Ivanova N."/>
            <person name="Chen A."/>
            <person name="Palaniappan K."/>
            <person name="Chain P."/>
            <person name="D'haeseleer P."/>
            <person name="Goker M."/>
            <person name="Bristow J."/>
            <person name="Eisen J.A."/>
            <person name="Markowitz V."/>
            <person name="Hugenholtz P."/>
            <person name="Rohde M."/>
            <person name="Klenk H.P."/>
            <person name="Kyrpides N.C."/>
        </authorList>
    </citation>
    <scope>NUCLEOTIDE SEQUENCE [LARGE SCALE GENOMIC DNA]</scope>
    <source>
        <strain evidence="8">ATCC 700683 / DSM 15641 / 12-3</strain>
    </source>
</reference>
<feature type="domain" description="4Fe-4S ferredoxin-type" evidence="6">
    <location>
        <begin position="34"/>
        <end position="63"/>
    </location>
</feature>
<dbReference type="GO" id="GO:0051539">
    <property type="term" value="F:4 iron, 4 sulfur cluster binding"/>
    <property type="evidence" value="ECO:0007669"/>
    <property type="project" value="UniProtKB-KW"/>
</dbReference>
<dbReference type="GO" id="GO:0009060">
    <property type="term" value="P:aerobic respiration"/>
    <property type="evidence" value="ECO:0007669"/>
    <property type="project" value="TreeGrafter"/>
</dbReference>
<evidence type="ECO:0000256" key="1">
    <source>
        <dbReference type="ARBA" id="ARBA00022485"/>
    </source>
</evidence>
<proteinExistence type="predicted"/>
<dbReference type="GO" id="GO:0003954">
    <property type="term" value="F:NADH dehydrogenase activity"/>
    <property type="evidence" value="ECO:0007669"/>
    <property type="project" value="TreeGrafter"/>
</dbReference>
<evidence type="ECO:0000256" key="3">
    <source>
        <dbReference type="ARBA" id="ARBA00022737"/>
    </source>
</evidence>
<dbReference type="InterPro" id="IPR010226">
    <property type="entry name" value="NADH_quinone_OxRdtase_chainI"/>
</dbReference>
<keyword evidence="8" id="KW-1185">Reference proteome</keyword>
<evidence type="ECO:0000313" key="7">
    <source>
        <dbReference type="EMBL" id="ACU93833.1"/>
    </source>
</evidence>
<dbReference type="AlphaFoldDB" id="C7MLM7"/>
<keyword evidence="5" id="KW-0411">Iron-sulfur</keyword>
<dbReference type="EMBL" id="CP001682">
    <property type="protein sequence ID" value="ACU93833.1"/>
    <property type="molecule type" value="Genomic_DNA"/>
</dbReference>
<dbReference type="PANTHER" id="PTHR10849">
    <property type="entry name" value="NADH DEHYDROGENASE UBIQUINONE IRON-SULFUR PROTEIN 8, MITOCHONDRIAL"/>
    <property type="match status" value="1"/>
</dbReference>
<dbReference type="InterPro" id="IPR017900">
    <property type="entry name" value="4Fe4S_Fe_S_CS"/>
</dbReference>
<dbReference type="PANTHER" id="PTHR10849:SF35">
    <property type="entry name" value="FORMATE HYDROGENLYASE SUBUNIT 6-RELATED"/>
    <property type="match status" value="1"/>
</dbReference>
<feature type="domain" description="4Fe-4S ferredoxin-type" evidence="6">
    <location>
        <begin position="69"/>
        <end position="98"/>
    </location>
</feature>
<dbReference type="InterPro" id="IPR017896">
    <property type="entry name" value="4Fe4S_Fe-S-bd"/>
</dbReference>
<name>C7MLM7_CRYCD</name>
<dbReference type="PROSITE" id="PS51379">
    <property type="entry name" value="4FE4S_FER_2"/>
    <property type="match status" value="2"/>
</dbReference>
<keyword evidence="2" id="KW-0479">Metal-binding</keyword>
<keyword evidence="1" id="KW-0004">4Fe-4S</keyword>
<dbReference type="GO" id="GO:0016020">
    <property type="term" value="C:membrane"/>
    <property type="evidence" value="ECO:0007669"/>
    <property type="project" value="InterPro"/>
</dbReference>
<dbReference type="Pfam" id="PF12838">
    <property type="entry name" value="Fer4_7"/>
    <property type="match status" value="1"/>
</dbReference>
<evidence type="ECO:0000256" key="2">
    <source>
        <dbReference type="ARBA" id="ARBA00022723"/>
    </source>
</evidence>
<evidence type="ECO:0000313" key="8">
    <source>
        <dbReference type="Proteomes" id="UP000000954"/>
    </source>
</evidence>
<accession>C7MLM7</accession>
<gene>
    <name evidence="7" type="ordered locus">Ccur_01000</name>
</gene>
<sequence length="181" mass="19697">MKAMLKTLRNILKTGDATIKYPFAPYDTVPYMRGKPEHDLEKCIACAACAVACPPNAIQMPTDLSAGTITWSIDYGRCIFCGRCEEVCPVVAIKLTNEFELAVASKSDLIEDCTYTLQKCSKCGQYFAPRKEVDYAVRIMQADKDNPEAQEAARLAGICPTCKRIADATAAQAAVRAQGGN</sequence>
<protein>
    <submittedName>
        <fullName evidence="7">NADH:ubiquinone oxidoreductase chain I-like protein</fullName>
    </submittedName>
</protein>
<dbReference type="STRING" id="469378.Ccur_01000"/>
<organism evidence="7 8">
    <name type="scientific">Cryptobacterium curtum (strain ATCC 700683 / DSM 15641 / CCUG 43107 / 12-3)</name>
    <dbReference type="NCBI Taxonomy" id="469378"/>
    <lineage>
        <taxon>Bacteria</taxon>
        <taxon>Bacillati</taxon>
        <taxon>Actinomycetota</taxon>
        <taxon>Coriobacteriia</taxon>
        <taxon>Eggerthellales</taxon>
        <taxon>Eggerthellaceae</taxon>
        <taxon>Cryptobacterium</taxon>
    </lineage>
</organism>
<dbReference type="Gene3D" id="3.30.70.3270">
    <property type="match status" value="1"/>
</dbReference>
<evidence type="ECO:0000259" key="6">
    <source>
        <dbReference type="PROSITE" id="PS51379"/>
    </source>
</evidence>
<keyword evidence="4" id="KW-0408">Iron</keyword>
<dbReference type="KEGG" id="ccu:Ccur_01000"/>
<evidence type="ECO:0000256" key="5">
    <source>
        <dbReference type="ARBA" id="ARBA00023014"/>
    </source>
</evidence>
<dbReference type="eggNOG" id="COG1143">
    <property type="taxonomic scope" value="Bacteria"/>
</dbReference>
<keyword evidence="7" id="KW-0830">Ubiquinone</keyword>
<dbReference type="HOGENOM" id="CLU_067218_3_1_11"/>
<evidence type="ECO:0000256" key="4">
    <source>
        <dbReference type="ARBA" id="ARBA00023004"/>
    </source>
</evidence>